<dbReference type="OrthoDB" id="2971563at2"/>
<gene>
    <name evidence="2" type="ORF">EKG37_04505</name>
</gene>
<evidence type="ECO:0000313" key="3">
    <source>
        <dbReference type="Proteomes" id="UP000271374"/>
    </source>
</evidence>
<evidence type="ECO:0000313" key="2">
    <source>
        <dbReference type="EMBL" id="RTR35150.1"/>
    </source>
</evidence>
<dbReference type="InterPro" id="IPR036866">
    <property type="entry name" value="RibonucZ/Hydroxyglut_hydro"/>
</dbReference>
<evidence type="ECO:0000259" key="1">
    <source>
        <dbReference type="SMART" id="SM00849"/>
    </source>
</evidence>
<feature type="domain" description="Metallo-beta-lactamase" evidence="1">
    <location>
        <begin position="21"/>
        <end position="235"/>
    </location>
</feature>
<proteinExistence type="predicted"/>
<dbReference type="PANTHER" id="PTHR23131">
    <property type="entry name" value="ENDORIBONUCLEASE LACTB2"/>
    <property type="match status" value="1"/>
</dbReference>
<organism evidence="2 3">
    <name type="scientific">Bacillus yapensis</name>
    <dbReference type="NCBI Taxonomy" id="2492960"/>
    <lineage>
        <taxon>Bacteria</taxon>
        <taxon>Bacillati</taxon>
        <taxon>Bacillota</taxon>
        <taxon>Bacilli</taxon>
        <taxon>Bacillales</taxon>
        <taxon>Bacillaceae</taxon>
        <taxon>Bacillus</taxon>
    </lineage>
</organism>
<dbReference type="SUPFAM" id="SSF56281">
    <property type="entry name" value="Metallo-hydrolase/oxidoreductase"/>
    <property type="match status" value="1"/>
</dbReference>
<reference evidence="2 3" key="1">
    <citation type="submission" date="2018-12" db="EMBL/GenBank/DDBJ databases">
        <title>Bacillus yapensis draft genome sequence.</title>
        <authorList>
            <person name="Yu L."/>
            <person name="Xu X."/>
            <person name="Tang X."/>
        </authorList>
    </citation>
    <scope>NUCLEOTIDE SEQUENCE [LARGE SCALE GENOMIC DNA]</scope>
    <source>
        <strain evidence="2 3">XXST-01</strain>
    </source>
</reference>
<dbReference type="InterPro" id="IPR001279">
    <property type="entry name" value="Metallo-B-lactamas"/>
</dbReference>
<protein>
    <submittedName>
        <fullName evidence="2">MBL fold metallo-hydrolase</fullName>
    </submittedName>
</protein>
<dbReference type="SMART" id="SM00849">
    <property type="entry name" value="Lactamase_B"/>
    <property type="match status" value="1"/>
</dbReference>
<sequence length="321" mass="36411">MTEWKNGIAKIILPTPFAVGDVNVYVVKGECLTLVDVGPKTDEAWESLSTQLNELGLKPSDIEQVILTHHHPDHAGLLDYFPASLPVYGHPLNNRWLNPTESFLTENMQYFIKAFREFGIPEFYLSPAAGALKKDLKYSCSRTLTGQLVEGDSPLGLSDWKVIETPGHAQSHIGLYREKDGYYIAGDHLIAHVSPNPIMEPPLPGERDRPKSLLQYNASLKKLLDIPMQLVFSGHGEEIYNKNELIHKRLASQYERAQKVKHFLEEDALTIFETCQKLFPKVYERQLSLTMSETVGQFDYLIDLGEIKKYDENGVFRYTAS</sequence>
<dbReference type="Proteomes" id="UP000271374">
    <property type="component" value="Unassembled WGS sequence"/>
</dbReference>
<dbReference type="AlphaFoldDB" id="A0A431WIE9"/>
<dbReference type="GO" id="GO:0016787">
    <property type="term" value="F:hydrolase activity"/>
    <property type="evidence" value="ECO:0007669"/>
    <property type="project" value="UniProtKB-KW"/>
</dbReference>
<dbReference type="Gene3D" id="3.60.15.10">
    <property type="entry name" value="Ribonuclease Z/Hydroxyacylglutathione hydrolase-like"/>
    <property type="match status" value="1"/>
</dbReference>
<keyword evidence="3" id="KW-1185">Reference proteome</keyword>
<dbReference type="CDD" id="cd07725">
    <property type="entry name" value="TTHA1429-like_MBL-fold"/>
    <property type="match status" value="1"/>
</dbReference>
<dbReference type="InterPro" id="IPR050662">
    <property type="entry name" value="Sec-metab_biosynth-thioest"/>
</dbReference>
<dbReference type="RefSeq" id="WP_126406805.1">
    <property type="nucleotide sequence ID" value="NZ_RXNT01000003.1"/>
</dbReference>
<dbReference type="PANTHER" id="PTHR23131:SF4">
    <property type="entry name" value="METALLO-BETA-LACTAMASE SUPERFAMILY POTEIN"/>
    <property type="match status" value="1"/>
</dbReference>
<comment type="caution">
    <text evidence="2">The sequence shown here is derived from an EMBL/GenBank/DDBJ whole genome shotgun (WGS) entry which is preliminary data.</text>
</comment>
<dbReference type="EMBL" id="RXNT01000003">
    <property type="protein sequence ID" value="RTR35150.1"/>
    <property type="molecule type" value="Genomic_DNA"/>
</dbReference>
<keyword evidence="2" id="KW-0378">Hydrolase</keyword>
<accession>A0A431WIE9</accession>
<dbReference type="Pfam" id="PF00753">
    <property type="entry name" value="Lactamase_B"/>
    <property type="match status" value="1"/>
</dbReference>
<name>A0A431WIE9_9BACI</name>